<evidence type="ECO:0000256" key="2">
    <source>
        <dbReference type="ARBA" id="ARBA00022450"/>
    </source>
</evidence>
<dbReference type="InterPro" id="IPR000873">
    <property type="entry name" value="AMP-dep_synth/lig_dom"/>
</dbReference>
<dbReference type="InterPro" id="IPR042099">
    <property type="entry name" value="ANL_N_sf"/>
</dbReference>
<evidence type="ECO:0000313" key="7">
    <source>
        <dbReference type="Proteomes" id="UP000199137"/>
    </source>
</evidence>
<dbReference type="NCBIfam" id="TIGR01733">
    <property type="entry name" value="AA-adenyl-dom"/>
    <property type="match status" value="1"/>
</dbReference>
<dbReference type="SMART" id="SM00823">
    <property type="entry name" value="PKS_PP"/>
    <property type="match status" value="1"/>
</dbReference>
<dbReference type="GO" id="GO:0009366">
    <property type="term" value="C:enterobactin synthetase complex"/>
    <property type="evidence" value="ECO:0007669"/>
    <property type="project" value="TreeGrafter"/>
</dbReference>
<dbReference type="InterPro" id="IPR045851">
    <property type="entry name" value="AMP-bd_C_sf"/>
</dbReference>
<dbReference type="GO" id="GO:0005829">
    <property type="term" value="C:cytosol"/>
    <property type="evidence" value="ECO:0007669"/>
    <property type="project" value="TreeGrafter"/>
</dbReference>
<feature type="region of interest" description="Disordered" evidence="4">
    <location>
        <begin position="1007"/>
        <end position="1029"/>
    </location>
</feature>
<dbReference type="InterPro" id="IPR009081">
    <property type="entry name" value="PP-bd_ACP"/>
</dbReference>
<protein>
    <submittedName>
        <fullName evidence="6">Nonribosomal peptide synthetase protein BlmVII</fullName>
    </submittedName>
</protein>
<dbReference type="InterPro" id="IPR025110">
    <property type="entry name" value="AMP-bd_C"/>
</dbReference>
<dbReference type="AlphaFoldDB" id="A0A1I6AIK1"/>
<dbReference type="InterPro" id="IPR036736">
    <property type="entry name" value="ACP-like_sf"/>
</dbReference>
<name>A0A1I6AIK1_9PSEU</name>
<dbReference type="GO" id="GO:0047527">
    <property type="term" value="F:2,3-dihydroxybenzoate-serine ligase activity"/>
    <property type="evidence" value="ECO:0007669"/>
    <property type="project" value="TreeGrafter"/>
</dbReference>
<dbReference type="Pfam" id="PF00501">
    <property type="entry name" value="AMP-binding"/>
    <property type="match status" value="1"/>
</dbReference>
<dbReference type="InterPro" id="IPR001242">
    <property type="entry name" value="Condensation_dom"/>
</dbReference>
<evidence type="ECO:0000313" key="6">
    <source>
        <dbReference type="EMBL" id="SFQ68538.1"/>
    </source>
</evidence>
<dbReference type="InterPro" id="IPR023213">
    <property type="entry name" value="CAT-like_dom_sf"/>
</dbReference>
<dbReference type="Pfam" id="PF00550">
    <property type="entry name" value="PP-binding"/>
    <property type="match status" value="1"/>
</dbReference>
<dbReference type="InterPro" id="IPR020845">
    <property type="entry name" value="AMP-binding_CS"/>
</dbReference>
<dbReference type="Gene3D" id="3.40.50.12780">
    <property type="entry name" value="N-terminal domain of ligase-like"/>
    <property type="match status" value="1"/>
</dbReference>
<sequence>MNASAESVVDTPEFLAELRGKGITVAAEGDRLRCSAPHGVLTAELRAEIAARKPEILRELRDAGTIPALGRTRFPLSFGQERLWLSHRFHPEASAYNLPLRVRLTGTLAVPALRTALGGLVRRHAVLRTRYPVVDGQPVAEADPALGCPELPLVDLVGVPASRASRRMAAALATRPFDLATGPVLRAVLFRRRPEDHDLVLVRQHIASDGWSLGILLADLAELYRAHSGGTPARLAGLAVQYGDFAAWQRNRAETPEFAERLARWTAALAGAPARLDLLGRASAAETGRPAGLVRSRVGEELSGRLRRLAAQRRMTLFPVLLAGFALAVSSLAGQRDLVIGAPVAGRTRRELLPLAGCFANLLPLRIDLFGDPGFAELAARAGAVVRQGLDDQEVPFERIVEAVRPERSFADTPLVQLAFAFQNTPAPHIALPGLAAAVLPSPPVSAKFPLTMTVSPETEGLDLELEFDETRLHPATAAEIVTRTVTALEHASAEPDRPVSEIRWTAAVPSGPVAEAPAGSGCLHEEFERIAAARPDAVAVSDGGRQVSYRELDRRANGQARALRARGVGRESLVGLCARPSIDLVTGMLAILKAGAAYVPLDPADPPRRRAELAAAAGISVLLTRPEVRHAPDLGVEVLHIDGAGNRAPVRAPVSPGNLAYVVFTSGSTGAPKGVLVSHAGITSVLAGCRAALPELRGRQTWAMLHSPAFDFSAWEIWGALTGGDRLLIVPPEVVRAPDELGAALLAERVSVLSQTPGAFRALLPAAPRRGLPLSVVVFGGESCEVARLAPWFDRHGDQAPVLVNMFGITETTVHVTVRRLRQADIAGPVASPLGRALPGQRVEVLAPEGHALPVGGQGELVVSGAGVARGYLGRPGLTADRFRPGPHRPGARRYHSGDLVRVLPGDLDYLGRIDKQVSLRGFRVEPAEVEAAVLAHPGVRDCAVVPHGSGDRRQLVAYLVAEPGTTVSELSSGALRDFLSDALPRYLVPARSVVLDRIPLTRNGKLDSAALPEPPGEPDGPRGRAPVTPTERTVAGLLAEVLGWPGPAGIGGQDNFFDLGGDSLLVTRLHFRLVAEFGIDLPVRKVYQAPDVEALAATVDRLRAERRRDLVREALRQAEAAGREEAR</sequence>
<dbReference type="PANTHER" id="PTHR45527:SF1">
    <property type="entry name" value="FATTY ACID SYNTHASE"/>
    <property type="match status" value="1"/>
</dbReference>
<dbReference type="Pfam" id="PF00668">
    <property type="entry name" value="Condensation"/>
    <property type="match status" value="1"/>
</dbReference>
<dbReference type="OrthoDB" id="2472181at2"/>
<dbReference type="Gene3D" id="1.10.1200.10">
    <property type="entry name" value="ACP-like"/>
    <property type="match status" value="1"/>
</dbReference>
<dbReference type="RefSeq" id="WP_093576794.1">
    <property type="nucleotide sequence ID" value="NZ_FOWC01000019.1"/>
</dbReference>
<proteinExistence type="predicted"/>
<comment type="cofactor">
    <cofactor evidence="1">
        <name>pantetheine 4'-phosphate</name>
        <dbReference type="ChEBI" id="CHEBI:47942"/>
    </cofactor>
</comment>
<dbReference type="Pfam" id="PF13193">
    <property type="entry name" value="AMP-binding_C"/>
    <property type="match status" value="1"/>
</dbReference>
<dbReference type="Pfam" id="PF18563">
    <property type="entry name" value="TubC_N"/>
    <property type="match status" value="1"/>
</dbReference>
<keyword evidence="3" id="KW-0597">Phosphoprotein</keyword>
<feature type="domain" description="Carrier" evidence="5">
    <location>
        <begin position="1030"/>
        <end position="1105"/>
    </location>
</feature>
<dbReference type="GO" id="GO:0009239">
    <property type="term" value="P:enterobactin biosynthetic process"/>
    <property type="evidence" value="ECO:0007669"/>
    <property type="project" value="TreeGrafter"/>
</dbReference>
<dbReference type="PROSITE" id="PS00455">
    <property type="entry name" value="AMP_BINDING"/>
    <property type="match status" value="1"/>
</dbReference>
<dbReference type="Proteomes" id="UP000199137">
    <property type="component" value="Unassembled WGS sequence"/>
</dbReference>
<dbReference type="EMBL" id="FOWC01000019">
    <property type="protein sequence ID" value="SFQ68538.1"/>
    <property type="molecule type" value="Genomic_DNA"/>
</dbReference>
<organism evidence="6 7">
    <name type="scientific">Amycolatopsis rubida</name>
    <dbReference type="NCBI Taxonomy" id="112413"/>
    <lineage>
        <taxon>Bacteria</taxon>
        <taxon>Bacillati</taxon>
        <taxon>Actinomycetota</taxon>
        <taxon>Actinomycetes</taxon>
        <taxon>Pseudonocardiales</taxon>
        <taxon>Pseudonocardiaceae</taxon>
        <taxon>Amycolatopsis</taxon>
    </lineage>
</organism>
<dbReference type="GO" id="GO:0043041">
    <property type="term" value="P:amino acid activation for nonribosomal peptide biosynthetic process"/>
    <property type="evidence" value="ECO:0007669"/>
    <property type="project" value="TreeGrafter"/>
</dbReference>
<dbReference type="Gene3D" id="3.30.559.30">
    <property type="entry name" value="Nonribosomal peptide synthetase, condensation domain"/>
    <property type="match status" value="1"/>
</dbReference>
<dbReference type="SUPFAM" id="SSF47336">
    <property type="entry name" value="ACP-like"/>
    <property type="match status" value="1"/>
</dbReference>
<dbReference type="Gene3D" id="3.30.559.10">
    <property type="entry name" value="Chloramphenicol acetyltransferase-like domain"/>
    <property type="match status" value="1"/>
</dbReference>
<evidence type="ECO:0000256" key="4">
    <source>
        <dbReference type="SAM" id="MobiDB-lite"/>
    </source>
</evidence>
<dbReference type="SUPFAM" id="SSF56801">
    <property type="entry name" value="Acetyl-CoA synthetase-like"/>
    <property type="match status" value="1"/>
</dbReference>
<dbReference type="InterPro" id="IPR020806">
    <property type="entry name" value="PKS_PP-bd"/>
</dbReference>
<dbReference type="InterPro" id="IPR044894">
    <property type="entry name" value="TubC_N_sf"/>
</dbReference>
<dbReference type="STRING" id="112413.SAMN05421854_11955"/>
<dbReference type="PANTHER" id="PTHR45527">
    <property type="entry name" value="NONRIBOSOMAL PEPTIDE SYNTHETASE"/>
    <property type="match status" value="1"/>
</dbReference>
<evidence type="ECO:0000256" key="1">
    <source>
        <dbReference type="ARBA" id="ARBA00001957"/>
    </source>
</evidence>
<gene>
    <name evidence="6" type="ORF">SAMN05421854_11955</name>
</gene>
<evidence type="ECO:0000259" key="5">
    <source>
        <dbReference type="PROSITE" id="PS50075"/>
    </source>
</evidence>
<evidence type="ECO:0000256" key="3">
    <source>
        <dbReference type="ARBA" id="ARBA00022553"/>
    </source>
</evidence>
<dbReference type="PROSITE" id="PS50075">
    <property type="entry name" value="CARRIER"/>
    <property type="match status" value="1"/>
</dbReference>
<dbReference type="Gene3D" id="1.10.10.1830">
    <property type="entry name" value="Non-ribosomal peptide synthase, adenylation domain"/>
    <property type="match status" value="1"/>
</dbReference>
<accession>A0A1I6AIK1</accession>
<dbReference type="Gene3D" id="3.30.300.30">
    <property type="match status" value="1"/>
</dbReference>
<reference evidence="7" key="1">
    <citation type="submission" date="2016-10" db="EMBL/GenBank/DDBJ databases">
        <authorList>
            <person name="Varghese N."/>
            <person name="Submissions S."/>
        </authorList>
    </citation>
    <scope>NUCLEOTIDE SEQUENCE [LARGE SCALE GENOMIC DNA]</scope>
    <source>
        <strain evidence="7">DSM 44637</strain>
    </source>
</reference>
<dbReference type="FunFam" id="3.40.50.980:FF:000001">
    <property type="entry name" value="Non-ribosomal peptide synthetase"/>
    <property type="match status" value="1"/>
</dbReference>
<dbReference type="InterPro" id="IPR010071">
    <property type="entry name" value="AA_adenyl_dom"/>
</dbReference>
<dbReference type="GO" id="GO:0008610">
    <property type="term" value="P:lipid biosynthetic process"/>
    <property type="evidence" value="ECO:0007669"/>
    <property type="project" value="UniProtKB-ARBA"/>
</dbReference>
<dbReference type="CDD" id="cd19531">
    <property type="entry name" value="LCL_NRPS-like"/>
    <property type="match status" value="1"/>
</dbReference>
<dbReference type="GO" id="GO:0031177">
    <property type="term" value="F:phosphopantetheine binding"/>
    <property type="evidence" value="ECO:0007669"/>
    <property type="project" value="InterPro"/>
</dbReference>
<dbReference type="InterPro" id="IPR041464">
    <property type="entry name" value="TubC_N"/>
</dbReference>
<dbReference type="SUPFAM" id="SSF52777">
    <property type="entry name" value="CoA-dependent acyltransferases"/>
    <property type="match status" value="2"/>
</dbReference>
<keyword evidence="2" id="KW-0596">Phosphopantetheine</keyword>